<reference evidence="1 2" key="1">
    <citation type="journal article" date="2021" name="Cell Host Microbe">
        <title>in vivo commensal control of Clostridioides difficile virulence.</title>
        <authorList>
            <person name="Girinathan B.P."/>
            <person name="Dibenedetto N."/>
            <person name="Worley J.N."/>
            <person name="Peltier J."/>
            <person name="Arrieta-Ortiz M.L."/>
            <person name="Rupa Christinal Immanuel S."/>
            <person name="Lavin R."/>
            <person name="Delaney M.L."/>
            <person name="Cummins C."/>
            <person name="Hoffmann M."/>
            <person name="Luo Y."/>
            <person name="Gonzalez-Escalona N."/>
            <person name="Allard M."/>
            <person name="Onderdonk A.B."/>
            <person name="Gerber G.K."/>
            <person name="Sonenshein A.L."/>
            <person name="Baliga N."/>
            <person name="Dupuy B."/>
            <person name="Bry L."/>
        </authorList>
    </citation>
    <scope>NUCLEOTIDE SEQUENCE [LARGE SCALE GENOMIC DNA]</scope>
    <source>
        <strain evidence="1 2">DSM 599</strain>
    </source>
</reference>
<proteinExistence type="predicted"/>
<evidence type="ECO:0000313" key="1">
    <source>
        <dbReference type="EMBL" id="MBY0755323.1"/>
    </source>
</evidence>
<organism evidence="1 2">
    <name type="scientific">Clostridium sardiniense</name>
    <name type="common">Clostridium absonum</name>
    <dbReference type="NCBI Taxonomy" id="29369"/>
    <lineage>
        <taxon>Bacteria</taxon>
        <taxon>Bacillati</taxon>
        <taxon>Bacillota</taxon>
        <taxon>Clostridia</taxon>
        <taxon>Eubacteriales</taxon>
        <taxon>Clostridiaceae</taxon>
        <taxon>Clostridium</taxon>
    </lineage>
</organism>
<keyword evidence="2" id="KW-1185">Reference proteome</keyword>
<accession>A0ABS7KWZ0</accession>
<dbReference type="InterPro" id="IPR028994">
    <property type="entry name" value="Integrin_alpha_N"/>
</dbReference>
<name>A0ABS7KWZ0_CLOSR</name>
<sequence length="485" mass="55760">MPQNHEKSIIDVKDGNVTDKFSLDKVILTGFKKDGDSNYVSNISITVNTEGNGEVIKKDVPYSGYNISLFLGDLNGDGKAEIMIRGILENDIGTYFLAVYTYKNNSLEEIYNHNIFNTMFKFDARYLDNYRAEVISQDTKERYIVDLSLRPKVYLNQIYDEKGKVKENASIRVANLRGVDPIESNVRDIYNLVLAKSILGVDDKDLLGVIESNVTLINNIPRITEVWILIPGSKEGMVPRDEKVDKEEILNIPPEAINIPLNEISNSKVIKRDFDGDGEEELLIAYTLKGKPYVGLNKEYDDGIYFIDGFEGKGYSIKDLDVVEVNRQNYILVGWRDGNTENSMDILSLKDGEINKAFRYNLPPYEKMFLEDIKGDGRKELILWTRDIDEAYNVSIYEFYKDGIRQTNKYDDIYFEKVAEYYDALLDKDEDSPIYLYHLAMAQYRTYDYIGANDTISRASKSETKYPSSSEFNKLKSKIKKSFRK</sequence>
<gene>
    <name evidence="1" type="ORF">K5V21_07620</name>
</gene>
<evidence type="ECO:0000313" key="2">
    <source>
        <dbReference type="Proteomes" id="UP001299068"/>
    </source>
</evidence>
<dbReference type="SUPFAM" id="SSF69318">
    <property type="entry name" value="Integrin alpha N-terminal domain"/>
    <property type="match status" value="1"/>
</dbReference>
<dbReference type="Proteomes" id="UP001299068">
    <property type="component" value="Unassembled WGS sequence"/>
</dbReference>
<comment type="caution">
    <text evidence="1">The sequence shown here is derived from an EMBL/GenBank/DDBJ whole genome shotgun (WGS) entry which is preliminary data.</text>
</comment>
<protein>
    <recommendedName>
        <fullName evidence="3">FG-GAP repeat protein</fullName>
    </recommendedName>
</protein>
<evidence type="ECO:0008006" key="3">
    <source>
        <dbReference type="Google" id="ProtNLM"/>
    </source>
</evidence>
<dbReference type="RefSeq" id="WP_221860508.1">
    <property type="nucleotide sequence ID" value="NZ_JAIKTU010000005.1"/>
</dbReference>
<dbReference type="EMBL" id="JAIKTU010000005">
    <property type="protein sequence ID" value="MBY0755323.1"/>
    <property type="molecule type" value="Genomic_DNA"/>
</dbReference>